<organism evidence="1 2">
    <name type="scientific">Lithohypha guttulata</name>
    <dbReference type="NCBI Taxonomy" id="1690604"/>
    <lineage>
        <taxon>Eukaryota</taxon>
        <taxon>Fungi</taxon>
        <taxon>Dikarya</taxon>
        <taxon>Ascomycota</taxon>
        <taxon>Pezizomycotina</taxon>
        <taxon>Eurotiomycetes</taxon>
        <taxon>Chaetothyriomycetidae</taxon>
        <taxon>Chaetothyriales</taxon>
        <taxon>Trichomeriaceae</taxon>
        <taxon>Lithohypha</taxon>
    </lineage>
</organism>
<proteinExistence type="predicted"/>
<sequence>MAFNMPSTGFVDSEDKLSLPEEMWLYRRNDEKSISEAIKVVNKYIPIPSFTIPPVGASTTTVISAFFPPPADRPLLRAHGQEKIPRSVDDYRDGIRKMVAACQHLILFLPPDDFAEEVRALSGNNVVIYDHYTTPWDLPHLKQKKESFHRTQTELDQSIRTTYHGEPHSWGCWNAKTYFVLEAMKRDPFRTSNFVWLDARTPLKGLRAFPGDIGISSGTWPHPEAVASMYRAMKYTDRGVVCCSYDTGLTSASAQAAPSFADGASNVVLDNEGGLDGMISICANLMFGDKRSLARLARAHLIVFERDFEMGSYVAREEFQLSYAHYEFQALYQTLELFRRRPLERPMKTSILAYMLLSRADSDWSGLGLDKDPEF</sequence>
<evidence type="ECO:0000313" key="2">
    <source>
        <dbReference type="Proteomes" id="UP001309876"/>
    </source>
</evidence>
<comment type="caution">
    <text evidence="1">The sequence shown here is derived from an EMBL/GenBank/DDBJ whole genome shotgun (WGS) entry which is preliminary data.</text>
</comment>
<accession>A0AAN7STQ6</accession>
<evidence type="ECO:0000313" key="1">
    <source>
        <dbReference type="EMBL" id="KAK5081264.1"/>
    </source>
</evidence>
<dbReference type="EMBL" id="JAVRRJ010000010">
    <property type="protein sequence ID" value="KAK5081264.1"/>
    <property type="molecule type" value="Genomic_DNA"/>
</dbReference>
<name>A0AAN7STQ6_9EURO</name>
<dbReference type="Proteomes" id="UP001309876">
    <property type="component" value="Unassembled WGS sequence"/>
</dbReference>
<protein>
    <submittedName>
        <fullName evidence="1">Uncharacterized protein</fullName>
    </submittedName>
</protein>
<dbReference type="AlphaFoldDB" id="A0AAN7STQ6"/>
<reference evidence="1 2" key="1">
    <citation type="submission" date="2023-08" db="EMBL/GenBank/DDBJ databases">
        <title>Black Yeasts Isolated from many extreme environments.</title>
        <authorList>
            <person name="Coleine C."/>
            <person name="Stajich J.E."/>
            <person name="Selbmann L."/>
        </authorList>
    </citation>
    <scope>NUCLEOTIDE SEQUENCE [LARGE SCALE GENOMIC DNA]</scope>
    <source>
        <strain evidence="1 2">CCFEE 5910</strain>
    </source>
</reference>
<keyword evidence="2" id="KW-1185">Reference proteome</keyword>
<gene>
    <name evidence="1" type="ORF">LTR05_008058</name>
</gene>